<dbReference type="Pfam" id="PF14525">
    <property type="entry name" value="AraC_binding_2"/>
    <property type="match status" value="1"/>
</dbReference>
<dbReference type="InterPro" id="IPR018060">
    <property type="entry name" value="HTH_AraC"/>
</dbReference>
<keyword evidence="6" id="KW-1185">Reference proteome</keyword>
<dbReference type="SMART" id="SM00342">
    <property type="entry name" value="HTH_ARAC"/>
    <property type="match status" value="1"/>
</dbReference>
<keyword evidence="3" id="KW-0804">Transcription</keyword>
<dbReference type="PANTHER" id="PTHR46796:SF6">
    <property type="entry name" value="ARAC SUBFAMILY"/>
    <property type="match status" value="1"/>
</dbReference>
<keyword evidence="1" id="KW-0805">Transcription regulation</keyword>
<accession>A0ABM7XZ05</accession>
<evidence type="ECO:0000259" key="4">
    <source>
        <dbReference type="PROSITE" id="PS01124"/>
    </source>
</evidence>
<dbReference type="InterPro" id="IPR009057">
    <property type="entry name" value="Homeodomain-like_sf"/>
</dbReference>
<proteinExistence type="predicted"/>
<dbReference type="PANTHER" id="PTHR46796">
    <property type="entry name" value="HTH-TYPE TRANSCRIPTIONAL ACTIVATOR RHAS-RELATED"/>
    <property type="match status" value="1"/>
</dbReference>
<keyword evidence="2" id="KW-0238">DNA-binding</keyword>
<dbReference type="Gene3D" id="1.10.10.60">
    <property type="entry name" value="Homeodomain-like"/>
    <property type="match status" value="1"/>
</dbReference>
<evidence type="ECO:0000313" key="6">
    <source>
        <dbReference type="Proteomes" id="UP000831327"/>
    </source>
</evidence>
<feature type="domain" description="HTH araC/xylS-type" evidence="4">
    <location>
        <begin position="236"/>
        <end position="335"/>
    </location>
</feature>
<gene>
    <name evidence="5" type="ORF">Rmf_06630</name>
</gene>
<dbReference type="SUPFAM" id="SSF46689">
    <property type="entry name" value="Homeodomain-like"/>
    <property type="match status" value="1"/>
</dbReference>
<dbReference type="InterPro" id="IPR020449">
    <property type="entry name" value="Tscrpt_reg_AraC-type_HTH"/>
</dbReference>
<dbReference type="InterPro" id="IPR050204">
    <property type="entry name" value="AraC_XylS_family_regulators"/>
</dbReference>
<protein>
    <submittedName>
        <fullName evidence="5">AraC family transcriptional regulator</fullName>
    </submittedName>
</protein>
<evidence type="ECO:0000256" key="3">
    <source>
        <dbReference type="ARBA" id="ARBA00023163"/>
    </source>
</evidence>
<dbReference type="InterPro" id="IPR035418">
    <property type="entry name" value="AraC-bd_2"/>
</dbReference>
<dbReference type="RefSeq" id="WP_244458049.1">
    <property type="nucleotide sequence ID" value="NZ_AP025637.1"/>
</dbReference>
<evidence type="ECO:0000256" key="2">
    <source>
        <dbReference type="ARBA" id="ARBA00023125"/>
    </source>
</evidence>
<dbReference type="EMBL" id="AP025637">
    <property type="protein sequence ID" value="BDG70734.1"/>
    <property type="molecule type" value="Genomic_DNA"/>
</dbReference>
<reference evidence="5 6" key="1">
    <citation type="journal article" date="2016" name="Microbes Environ.">
        <title>Phylogenetically diverse aerobic anoxygenic phototrophic bacteria isolated from epilithic biofilms in Tama river, Japan.</title>
        <authorList>
            <person name="Hirose S."/>
            <person name="Matsuura K."/>
            <person name="Haruta S."/>
        </authorList>
    </citation>
    <scope>NUCLEOTIDE SEQUENCE [LARGE SCALE GENOMIC DNA]</scope>
    <source>
        <strain evidence="5 6">S08</strain>
    </source>
</reference>
<organism evidence="5 6">
    <name type="scientific">Roseomonas fluvialis</name>
    <dbReference type="NCBI Taxonomy" id="1750527"/>
    <lineage>
        <taxon>Bacteria</taxon>
        <taxon>Pseudomonadati</taxon>
        <taxon>Pseudomonadota</taxon>
        <taxon>Alphaproteobacteria</taxon>
        <taxon>Acetobacterales</taxon>
        <taxon>Roseomonadaceae</taxon>
        <taxon>Roseomonas</taxon>
    </lineage>
</organism>
<name>A0ABM7XZ05_9PROT</name>
<dbReference type="Proteomes" id="UP000831327">
    <property type="component" value="Chromosome"/>
</dbReference>
<evidence type="ECO:0000256" key="1">
    <source>
        <dbReference type="ARBA" id="ARBA00023015"/>
    </source>
</evidence>
<dbReference type="Pfam" id="PF12833">
    <property type="entry name" value="HTH_18"/>
    <property type="match status" value="1"/>
</dbReference>
<evidence type="ECO:0000313" key="5">
    <source>
        <dbReference type="EMBL" id="BDG70734.1"/>
    </source>
</evidence>
<dbReference type="PROSITE" id="PS01124">
    <property type="entry name" value="HTH_ARAC_FAMILY_2"/>
    <property type="match status" value="1"/>
</dbReference>
<sequence>MDGSKRDRPAWSGVGAGSAVTASPRLLEPAVFSTHDLPAERQFEGWRAQCASVVEMIAPLATGRGFAASHRVWSLGGMALSRVATPGVTWRRTAQQIRRDSIDHWVISVARRGEQVLRTGSGGGSAPAGSPYLFSLHEPIEGRREDMDWIALFVSRDLFPELGARVDAALHAPLEGALGRLLGEHVLQLAEQLPRMSEADLPHAAEATRAMIRACVTGAAGPLYAAAEHIEHTRLARLKAIIRRNLASPTLGPRRLCQMGEVSRSQLYRIFAPLGGVARYIQGERLRQAGRAIANPAERRDIGRIAESLGFYDPSSFSRAFRREFGITPRDLRVAAQAGLPGATLPRGATAASPPRFTDILRAL</sequence>
<dbReference type="PRINTS" id="PR00032">
    <property type="entry name" value="HTHARAC"/>
</dbReference>